<keyword evidence="3" id="KW-1185">Reference proteome</keyword>
<feature type="domain" description="Phage tail collar" evidence="1">
    <location>
        <begin position="5"/>
        <end position="49"/>
    </location>
</feature>
<comment type="caution">
    <text evidence="2">The sequence shown here is derived from an EMBL/GenBank/DDBJ whole genome shotgun (WGS) entry which is preliminary data.</text>
</comment>
<evidence type="ECO:0000313" key="2">
    <source>
        <dbReference type="EMBL" id="MBA9083072.1"/>
    </source>
</evidence>
<sequence length="106" mass="12063">MQTLQNNWLLCDGASYEHKKYPRLFEAIGEHWGTDSDTIFKVPDFRGMFLHSSDDGRGIDQGRKFAEKQQDSLKAHTHMCTIQSAGAHTHGYTYSVVECYGFVFIG</sequence>
<dbReference type="Pfam" id="PF07484">
    <property type="entry name" value="Collar"/>
    <property type="match status" value="1"/>
</dbReference>
<reference evidence="2 3" key="1">
    <citation type="submission" date="2020-08" db="EMBL/GenBank/DDBJ databases">
        <title>Genomic Encyclopedia of Type Strains, Phase IV (KMG-IV): sequencing the most valuable type-strain genomes for metagenomic binning, comparative biology and taxonomic classification.</title>
        <authorList>
            <person name="Goeker M."/>
        </authorList>
    </citation>
    <scope>NUCLEOTIDE SEQUENCE [LARGE SCALE GENOMIC DNA]</scope>
    <source>
        <strain evidence="2 3">DSM 21431</strain>
    </source>
</reference>
<gene>
    <name evidence="2" type="ORF">GGR10_000913</name>
</gene>
<dbReference type="Proteomes" id="UP000548119">
    <property type="component" value="Unassembled WGS sequence"/>
</dbReference>
<dbReference type="InterPro" id="IPR037053">
    <property type="entry name" value="Phage_tail_collar_dom_sf"/>
</dbReference>
<evidence type="ECO:0000259" key="1">
    <source>
        <dbReference type="Pfam" id="PF07484"/>
    </source>
</evidence>
<accession>A0ABR6E3E0</accession>
<name>A0ABR6E3E0_9HYPH</name>
<dbReference type="SUPFAM" id="SSF88874">
    <property type="entry name" value="Receptor-binding domain of short tail fibre protein gp12"/>
    <property type="match status" value="1"/>
</dbReference>
<dbReference type="Gene3D" id="3.90.1340.10">
    <property type="entry name" value="Phage tail collar domain"/>
    <property type="match status" value="1"/>
</dbReference>
<organism evidence="2 3">
    <name type="scientific">Bartonella chomelii</name>
    <dbReference type="NCBI Taxonomy" id="236402"/>
    <lineage>
        <taxon>Bacteria</taxon>
        <taxon>Pseudomonadati</taxon>
        <taxon>Pseudomonadota</taxon>
        <taxon>Alphaproteobacteria</taxon>
        <taxon>Hyphomicrobiales</taxon>
        <taxon>Bartonellaceae</taxon>
        <taxon>Bartonella</taxon>
    </lineage>
</organism>
<dbReference type="InterPro" id="IPR011083">
    <property type="entry name" value="Phage_tail_collar_dom"/>
</dbReference>
<dbReference type="RefSeq" id="WP_182480070.1">
    <property type="nucleotide sequence ID" value="NZ_CAWPNC010000002.1"/>
</dbReference>
<protein>
    <submittedName>
        <fullName evidence="2">Microcystin-dependent protein</fullName>
    </submittedName>
</protein>
<dbReference type="EMBL" id="JACJIR010000002">
    <property type="protein sequence ID" value="MBA9083072.1"/>
    <property type="molecule type" value="Genomic_DNA"/>
</dbReference>
<evidence type="ECO:0000313" key="3">
    <source>
        <dbReference type="Proteomes" id="UP000548119"/>
    </source>
</evidence>
<proteinExistence type="predicted"/>